<evidence type="ECO:0000256" key="1">
    <source>
        <dbReference type="SAM" id="Phobius"/>
    </source>
</evidence>
<reference evidence="2" key="2">
    <citation type="journal article" date="2021" name="Microbiome">
        <title>Successional dynamics and alternative stable states in a saline activated sludge microbial community over 9 years.</title>
        <authorList>
            <person name="Wang Y."/>
            <person name="Ye J."/>
            <person name="Ju F."/>
            <person name="Liu L."/>
            <person name="Boyd J.A."/>
            <person name="Deng Y."/>
            <person name="Parks D.H."/>
            <person name="Jiang X."/>
            <person name="Yin X."/>
            <person name="Woodcroft B.J."/>
            <person name="Tyson G.W."/>
            <person name="Hugenholtz P."/>
            <person name="Polz M.F."/>
            <person name="Zhang T."/>
        </authorList>
    </citation>
    <scope>NUCLEOTIDE SEQUENCE</scope>
    <source>
        <strain evidence="2">HKST-UBA15</strain>
    </source>
</reference>
<evidence type="ECO:0008006" key="4">
    <source>
        <dbReference type="Google" id="ProtNLM"/>
    </source>
</evidence>
<accession>A0A955I9I1</accession>
<protein>
    <recommendedName>
        <fullName evidence="4">Glycosyltransferase RgtA/B/C/D-like domain-containing protein</fullName>
    </recommendedName>
</protein>
<feature type="transmembrane region" description="Helical" evidence="1">
    <location>
        <begin position="327"/>
        <end position="345"/>
    </location>
</feature>
<comment type="caution">
    <text evidence="2">The sequence shown here is derived from an EMBL/GenBank/DDBJ whole genome shotgun (WGS) entry which is preliminary data.</text>
</comment>
<dbReference type="Proteomes" id="UP000745577">
    <property type="component" value="Unassembled WGS sequence"/>
</dbReference>
<keyword evidence="1" id="KW-1133">Transmembrane helix</keyword>
<feature type="transmembrane region" description="Helical" evidence="1">
    <location>
        <begin position="247"/>
        <end position="265"/>
    </location>
</feature>
<proteinExistence type="predicted"/>
<reference evidence="2" key="1">
    <citation type="submission" date="2020-04" db="EMBL/GenBank/DDBJ databases">
        <authorList>
            <person name="Zhang T."/>
        </authorList>
    </citation>
    <scope>NUCLEOTIDE SEQUENCE</scope>
    <source>
        <strain evidence="2">HKST-UBA15</strain>
    </source>
</reference>
<feature type="transmembrane region" description="Helical" evidence="1">
    <location>
        <begin position="199"/>
        <end position="220"/>
    </location>
</feature>
<dbReference type="EMBL" id="JAGQLL010000080">
    <property type="protein sequence ID" value="MCA9380534.1"/>
    <property type="molecule type" value="Genomic_DNA"/>
</dbReference>
<evidence type="ECO:0000313" key="2">
    <source>
        <dbReference type="EMBL" id="MCA9380534.1"/>
    </source>
</evidence>
<feature type="transmembrane region" description="Helical" evidence="1">
    <location>
        <begin position="297"/>
        <end position="315"/>
    </location>
</feature>
<feature type="transmembrane region" description="Helical" evidence="1">
    <location>
        <begin position="272"/>
        <end position="291"/>
    </location>
</feature>
<organism evidence="2 3">
    <name type="scientific">Candidatus Dojkabacteria bacterium</name>
    <dbReference type="NCBI Taxonomy" id="2099670"/>
    <lineage>
        <taxon>Bacteria</taxon>
        <taxon>Candidatus Dojkabacteria</taxon>
    </lineage>
</organism>
<feature type="transmembrane region" description="Helical" evidence="1">
    <location>
        <begin position="77"/>
        <end position="97"/>
    </location>
</feature>
<name>A0A955I9I1_9BACT</name>
<keyword evidence="1" id="KW-0472">Membrane</keyword>
<feature type="transmembrane region" description="Helical" evidence="1">
    <location>
        <begin position="109"/>
        <end position="127"/>
    </location>
</feature>
<keyword evidence="1" id="KW-0812">Transmembrane</keyword>
<evidence type="ECO:0000313" key="3">
    <source>
        <dbReference type="Proteomes" id="UP000745577"/>
    </source>
</evidence>
<feature type="transmembrane region" description="Helical" evidence="1">
    <location>
        <begin position="156"/>
        <end position="187"/>
    </location>
</feature>
<sequence>MKNFLSRNKLILLIIALFVFLRIPSLFEGFWYPDEGFYAAQAEAILKGKELYLGAWDHKPPMMVWIYTIAGVFDWDIGYVLVKLMNISAGVFSIIVFEKLLSRVGIKYKLRNMVLIVFAIFLGSPLLEGNLANSEVFYIPATLSILYLSLFNKRPYFVGLLLSYTFLIKPQAFVESIAIISLVAIFDLWKKRKKFDFKYYFKIFLTYLLIVGAYFLYLLLRGTFDDFVDATFLTNFRYVELEEDANYWNVVKIAGSAIIFFYALIKLHKNQVSRTVFVVILTLVVDITLVTLSGRPYMHYLIQLLPISLLSLGIYLQSKPSTKLQLVELILGFLLLVTFLFSKGFNFPIVDRERFDGHIRYYTDFPQYLLFGKRDGHSWFWKEHNYFQPRKDLIKHFENNYEGVDYYYYGDDPWIFTQLNGNFVNKYLVWYHLIYSDDKMQEAVQLRDEALVMIVDEDSDLFLEEFFESADNFTFSEKVHNYSIYINNEKG</sequence>
<gene>
    <name evidence="2" type="ORF">KC675_05135</name>
</gene>
<dbReference type="AlphaFoldDB" id="A0A955I9I1"/>